<evidence type="ECO:0000313" key="4">
    <source>
        <dbReference type="Proteomes" id="UP000599074"/>
    </source>
</evidence>
<dbReference type="Pfam" id="PF22422">
    <property type="entry name" value="MGH1-like_GH"/>
    <property type="match status" value="1"/>
</dbReference>
<dbReference type="InterPro" id="IPR054491">
    <property type="entry name" value="MGH1-like_GH"/>
</dbReference>
<protein>
    <submittedName>
        <fullName evidence="3">Amylo-alpha-1,6-glucosidase</fullName>
    </submittedName>
</protein>
<name>A0A8J3TBK0_9ACTN</name>
<sequence>MSDDQVRILSGNTFIISDGRGDIEASLTDPTGFFSYDTRFLSTWVLTVDGERLNPLSVDDLQYYESRFFLVPGTGTVYVDAKLSVIRHRWVSLGFWENLAVINHDECPVDLTIRLEAACDFAGIFEVKDAIPKKGVCHAKVEDQRLTLSYERETYRRETVISASAPAQLDERGLTFTVHLEPDQEWATELQVVPKLIAFRGRALQLREDGDPKSSAAERRENVEAWLRDAPQLECGSMDVIRTYRRSLVDLAALRFTPLTSSGRSLPAAGLPWFMTMFGRDSILTSLQTLPFTPELAATTLKELGSRQGSRVDDFRDEDPGRILHEIRYSETIAFNERPHSPYFGTADATPLFVVLLDEYERWTGDADLVRDLEFEARAALRWIDEYADLMGNGYISYQRRNEETGLENQCWKDSWDSISYHDGRIPGFPRATCELQGYAYDAKLRGARLARKFWGDPTLADKLERDAADLKRRFNSDFWVADGEYFALALDADGRQVDALSSNIGHLLWSGIVDEEKADAVVAHLLGPRLFSGWGVRTLAQGEGRYNPIGYHVGTVWPFDCSFIAWGLRRYGYRDEAARIAAGILDAATFFEGRLPEAFGGYERERTKYPVQYPTACSPQAWSTGAPLLLIRTMLGLEPKDESLAVAPTVPATIPYLALLDIPGRWGRTDAYGRARTPQAG</sequence>
<evidence type="ECO:0000259" key="1">
    <source>
        <dbReference type="Pfam" id="PF14742"/>
    </source>
</evidence>
<dbReference type="InterPro" id="IPR032856">
    <property type="entry name" value="GDE_N_bis"/>
</dbReference>
<comment type="caution">
    <text evidence="3">The sequence shown here is derived from an EMBL/GenBank/DDBJ whole genome shotgun (WGS) entry which is preliminary data.</text>
</comment>
<dbReference type="InterPro" id="IPR012341">
    <property type="entry name" value="6hp_glycosidase-like_sf"/>
</dbReference>
<feature type="domain" description="Putative glycogen debranching enzyme N-terminal" evidence="1">
    <location>
        <begin position="10"/>
        <end position="190"/>
    </location>
</feature>
<evidence type="ECO:0000259" key="2">
    <source>
        <dbReference type="Pfam" id="PF22422"/>
    </source>
</evidence>
<dbReference type="GO" id="GO:0005975">
    <property type="term" value="P:carbohydrate metabolic process"/>
    <property type="evidence" value="ECO:0007669"/>
    <property type="project" value="InterPro"/>
</dbReference>
<feature type="domain" description="Mannosylglycerate hydrolase MGH1-like glycoside hydrolase" evidence="2">
    <location>
        <begin position="366"/>
        <end position="588"/>
    </location>
</feature>
<dbReference type="SUPFAM" id="SSF48208">
    <property type="entry name" value="Six-hairpin glycosidases"/>
    <property type="match status" value="1"/>
</dbReference>
<dbReference type="EMBL" id="BOON01000022">
    <property type="protein sequence ID" value="GII22862.1"/>
    <property type="molecule type" value="Genomic_DNA"/>
</dbReference>
<dbReference type="RefSeq" id="WP_168115592.1">
    <property type="nucleotide sequence ID" value="NZ_BOON01000022.1"/>
</dbReference>
<keyword evidence="4" id="KW-1185">Reference proteome</keyword>
<reference evidence="3" key="1">
    <citation type="submission" date="2021-01" db="EMBL/GenBank/DDBJ databases">
        <title>Whole genome shotgun sequence of Planosporangium mesophilum NBRC 109066.</title>
        <authorList>
            <person name="Komaki H."/>
            <person name="Tamura T."/>
        </authorList>
    </citation>
    <scope>NUCLEOTIDE SEQUENCE</scope>
    <source>
        <strain evidence="3">NBRC 109066</strain>
    </source>
</reference>
<accession>A0A8J3TBK0</accession>
<evidence type="ECO:0000313" key="3">
    <source>
        <dbReference type="EMBL" id="GII22862.1"/>
    </source>
</evidence>
<dbReference type="Pfam" id="PF14742">
    <property type="entry name" value="GDE_N_bis"/>
    <property type="match status" value="1"/>
</dbReference>
<dbReference type="Gene3D" id="1.50.10.10">
    <property type="match status" value="1"/>
</dbReference>
<proteinExistence type="predicted"/>
<dbReference type="AlphaFoldDB" id="A0A8J3TBK0"/>
<dbReference type="InterPro" id="IPR008928">
    <property type="entry name" value="6-hairpin_glycosidase_sf"/>
</dbReference>
<gene>
    <name evidence="3" type="ORF">Pme01_24590</name>
</gene>
<organism evidence="3 4">
    <name type="scientific">Planosporangium mesophilum</name>
    <dbReference type="NCBI Taxonomy" id="689768"/>
    <lineage>
        <taxon>Bacteria</taxon>
        <taxon>Bacillati</taxon>
        <taxon>Actinomycetota</taxon>
        <taxon>Actinomycetes</taxon>
        <taxon>Micromonosporales</taxon>
        <taxon>Micromonosporaceae</taxon>
        <taxon>Planosporangium</taxon>
    </lineage>
</organism>
<dbReference type="Proteomes" id="UP000599074">
    <property type="component" value="Unassembled WGS sequence"/>
</dbReference>